<comment type="caution">
    <text evidence="1">The sequence shown here is derived from an EMBL/GenBank/DDBJ whole genome shotgun (WGS) entry which is preliminary data.</text>
</comment>
<evidence type="ECO:0000313" key="2">
    <source>
        <dbReference type="Proteomes" id="UP000831701"/>
    </source>
</evidence>
<protein>
    <submittedName>
        <fullName evidence="1">Uncharacterized protein</fullName>
    </submittedName>
</protein>
<keyword evidence="2" id="KW-1185">Reference proteome</keyword>
<evidence type="ECO:0000313" key="1">
    <source>
        <dbReference type="EMBL" id="KAI3358887.1"/>
    </source>
</evidence>
<name>A0ACB8VT72_9TELE</name>
<gene>
    <name evidence="1" type="ORF">L3Q82_015279</name>
</gene>
<dbReference type="EMBL" id="CM041548">
    <property type="protein sequence ID" value="KAI3358887.1"/>
    <property type="molecule type" value="Genomic_DNA"/>
</dbReference>
<reference evidence="1" key="1">
    <citation type="submission" date="2022-04" db="EMBL/GenBank/DDBJ databases">
        <title>Jade perch genome.</title>
        <authorList>
            <person name="Chao B."/>
        </authorList>
    </citation>
    <scope>NUCLEOTIDE SEQUENCE</scope>
    <source>
        <strain evidence="1">CB-2022</strain>
    </source>
</reference>
<dbReference type="Proteomes" id="UP000831701">
    <property type="component" value="Chromosome 18"/>
</dbReference>
<organism evidence="1 2">
    <name type="scientific">Scortum barcoo</name>
    <name type="common">barcoo grunter</name>
    <dbReference type="NCBI Taxonomy" id="214431"/>
    <lineage>
        <taxon>Eukaryota</taxon>
        <taxon>Metazoa</taxon>
        <taxon>Chordata</taxon>
        <taxon>Craniata</taxon>
        <taxon>Vertebrata</taxon>
        <taxon>Euteleostomi</taxon>
        <taxon>Actinopterygii</taxon>
        <taxon>Neopterygii</taxon>
        <taxon>Teleostei</taxon>
        <taxon>Neoteleostei</taxon>
        <taxon>Acanthomorphata</taxon>
        <taxon>Eupercaria</taxon>
        <taxon>Centrarchiformes</taxon>
        <taxon>Terapontoidei</taxon>
        <taxon>Terapontidae</taxon>
        <taxon>Scortum</taxon>
    </lineage>
</organism>
<accession>A0ACB8VT72</accession>
<sequence length="226" mass="25210">MTGRPQAVWMGSTTSSTLTLNTGAPQGCVLSPLLYSLFTHDCVATHSSNTIIRFTDDTTIGLITGDQTANTEDDIVTKLDKAEIRTNWGETGIRTNLVKHSLKIFVTASTGLPNFPEFVGAKMIDDTLVGYCDSKQKDGGNKTGLDERIFRKIDPQQLEYYTQQCFEIEPNLLKDRIFSVKQSLNQTGDVHILQRMSGCEWDDETGEINGFNQLLVMMEKTSYHLT</sequence>
<proteinExistence type="predicted"/>